<dbReference type="SUPFAM" id="SSF56281">
    <property type="entry name" value="Metallo-hydrolase/oxidoreductase"/>
    <property type="match status" value="1"/>
</dbReference>
<dbReference type="GeneID" id="93072786"/>
<dbReference type="Gene3D" id="3.40.50.360">
    <property type="match status" value="1"/>
</dbReference>
<dbReference type="EMBL" id="CP009268">
    <property type="protein sequence ID" value="AJA50647.1"/>
    <property type="molecule type" value="Genomic_DNA"/>
</dbReference>
<evidence type="ECO:0000259" key="2">
    <source>
        <dbReference type="PROSITE" id="PS50902"/>
    </source>
</evidence>
<dbReference type="GO" id="GO:0046872">
    <property type="term" value="F:metal ion binding"/>
    <property type="evidence" value="ECO:0007669"/>
    <property type="project" value="InterPro"/>
</dbReference>
<dbReference type="Proteomes" id="UP000030905">
    <property type="component" value="Chromosome"/>
</dbReference>
<dbReference type="PROSITE" id="PS50902">
    <property type="entry name" value="FLAVODOXIN_LIKE"/>
    <property type="match status" value="1"/>
</dbReference>
<evidence type="ECO:0000313" key="5">
    <source>
        <dbReference type="Proteomes" id="UP000028042"/>
    </source>
</evidence>
<gene>
    <name evidence="3" type="primary">norV</name>
    <name evidence="3" type="ORF">CLPA_c05590</name>
    <name evidence="4" type="ORF">CP6013_02589</name>
</gene>
<dbReference type="SMART" id="SM00849">
    <property type="entry name" value="Lactamase_B"/>
    <property type="match status" value="1"/>
</dbReference>
<dbReference type="EMBL" id="JPGY02000001">
    <property type="protein sequence ID" value="KRU13341.1"/>
    <property type="molecule type" value="Genomic_DNA"/>
</dbReference>
<dbReference type="PATRIC" id="fig|1262449.3.peg.456"/>
<dbReference type="GO" id="GO:0016651">
    <property type="term" value="F:oxidoreductase activity, acting on NAD(P)H"/>
    <property type="evidence" value="ECO:0007669"/>
    <property type="project" value="UniProtKB-ARBA"/>
</dbReference>
<dbReference type="InterPro" id="IPR029039">
    <property type="entry name" value="Flavoprotein-like_sf"/>
</dbReference>
<reference evidence="4" key="2">
    <citation type="submission" date="2015-10" db="EMBL/GenBank/DDBJ databases">
        <title>Improved Draft Genome Sequence of Clostridium pasteurianum Strain ATCC 6013 (DSM 525) Using a Hybrid Next-Generation Sequencing Approach.</title>
        <authorList>
            <person name="Pyne M.E."/>
            <person name="Utturkar S.M."/>
            <person name="Brown S.D."/>
            <person name="Moo-Young M."/>
            <person name="Chung D.A."/>
            <person name="Chou P.C."/>
        </authorList>
    </citation>
    <scope>NUCLEOTIDE SEQUENCE</scope>
    <source>
        <strain evidence="4">ATCC 6013</strain>
    </source>
</reference>
<dbReference type="Gene3D" id="3.60.15.10">
    <property type="entry name" value="Ribonuclease Z/Hydroxyacylglutathione hydrolase-like"/>
    <property type="match status" value="1"/>
</dbReference>
<evidence type="ECO:0000313" key="6">
    <source>
        <dbReference type="Proteomes" id="UP000030905"/>
    </source>
</evidence>
<dbReference type="PANTHER" id="PTHR43717:SF1">
    <property type="entry name" value="ANAEROBIC NITRIC OXIDE REDUCTASE FLAVORUBREDOXIN"/>
    <property type="match status" value="1"/>
</dbReference>
<organism evidence="3 6">
    <name type="scientific">Clostridium pasteurianum DSM 525 = ATCC 6013</name>
    <dbReference type="NCBI Taxonomy" id="1262449"/>
    <lineage>
        <taxon>Bacteria</taxon>
        <taxon>Bacillati</taxon>
        <taxon>Bacillota</taxon>
        <taxon>Clostridia</taxon>
        <taxon>Eubacteriales</taxon>
        <taxon>Clostridiaceae</taxon>
        <taxon>Clostridium</taxon>
    </lineage>
</organism>
<dbReference type="InterPro" id="IPR016440">
    <property type="entry name" value="Rubredoxin-O_OxRdtase"/>
</dbReference>
<dbReference type="SUPFAM" id="SSF52218">
    <property type="entry name" value="Flavoproteins"/>
    <property type="match status" value="1"/>
</dbReference>
<accession>A0A0H3J018</accession>
<dbReference type="eggNOG" id="COG0426">
    <property type="taxonomic scope" value="Bacteria"/>
</dbReference>
<dbReference type="KEGG" id="cpat:CLPA_c05590"/>
<evidence type="ECO:0000256" key="1">
    <source>
        <dbReference type="ARBA" id="ARBA00007121"/>
    </source>
</evidence>
<dbReference type="AlphaFoldDB" id="A0A0H3J018"/>
<proteinExistence type="inferred from homology"/>
<dbReference type="CDD" id="cd07709">
    <property type="entry name" value="flavodiiron_proteins_MBL-fold"/>
    <property type="match status" value="1"/>
</dbReference>
<sequence length="402" mass="46131">MHSVQEISPEIFWVGGNDRRLERFENMFPLPNGVSYNSYVILDDKTVLLDTVDSSITDLFIENVTHVLGNRPLDYLVINHMEPDHGANLERIVKLYPEVKVVGTKKTFEFFRQYFNTDISANSIVIEKEGTEISTGKHTLSFYFTPMVHWPEVMVTYEKSKGILFSADAFGTFGALAGNLFADEVDFEHVYLEDARRYYTNIVGRYGMQVQSALKKLSSLEINMICPLHGPIWRENISYFLDKYNHWSLYKPEKKGVVLFYGSMYGNTENVVNALANKLAQKGVKDMRIYDVSKTHPSYIISDIWKFSNMVIASPTYNLNLYFPMHTILHELSVLGFKNRKVTILGNHTWASVAVKEMKAMIEGMKDMEIIGEPLDTRSSLKSEQEAKLDELADKIYKSLDE</sequence>
<dbReference type="PANTHER" id="PTHR43717">
    <property type="entry name" value="ANAEROBIC NITRIC OXIDE REDUCTASE FLAVORUBREDOXIN"/>
    <property type="match status" value="1"/>
</dbReference>
<reference evidence="3 6" key="1">
    <citation type="journal article" date="2015" name="Genome Announc.">
        <title>Complete Genome Sequence of the Nitrogen-Fixing and Solvent-Producing Clostridium pasteurianum DSM 525.</title>
        <authorList>
            <person name="Poehlein A."/>
            <person name="Grosse-Honebrink A."/>
            <person name="Zhang Y."/>
            <person name="Minton N.P."/>
            <person name="Daniel R."/>
        </authorList>
    </citation>
    <scope>NUCLEOTIDE SEQUENCE [LARGE SCALE GENOMIC DNA]</scope>
    <source>
        <strain evidence="3">DSM 525</strain>
        <strain evidence="6">DSM 525 / ATCC 6013</strain>
    </source>
</reference>
<dbReference type="RefSeq" id="WP_004455260.1">
    <property type="nucleotide sequence ID" value="NZ_ANZB01000001.1"/>
</dbReference>
<evidence type="ECO:0000313" key="4">
    <source>
        <dbReference type="EMBL" id="KRU13341.1"/>
    </source>
</evidence>
<keyword evidence="6" id="KW-1185">Reference proteome</keyword>
<dbReference type="InterPro" id="IPR008254">
    <property type="entry name" value="Flavodoxin/NO_synth"/>
</dbReference>
<dbReference type="Proteomes" id="UP000028042">
    <property type="component" value="Unassembled WGS sequence"/>
</dbReference>
<dbReference type="InterPro" id="IPR036866">
    <property type="entry name" value="RibonucZ/Hydroxyglut_hydro"/>
</dbReference>
<dbReference type="InterPro" id="IPR045761">
    <property type="entry name" value="ODP_dom"/>
</dbReference>
<dbReference type="Pfam" id="PF19583">
    <property type="entry name" value="ODP"/>
    <property type="match status" value="1"/>
</dbReference>
<reference evidence="4 5" key="3">
    <citation type="journal article" name="Genome Announc.">
        <title>Improved Draft Genome Sequence of Clostridium pasteurianum Strain ATCC 6013 (DSM 525) Using a Hybrid Next-Generation Sequencing Approach.</title>
        <authorList>
            <person name="Pyne M.E."/>
            <person name="Utturkar S."/>
            <person name="Brown S.D."/>
            <person name="Moo-Young M."/>
            <person name="Chung D.A."/>
            <person name="Chou C.P."/>
        </authorList>
    </citation>
    <scope>NUCLEOTIDE SEQUENCE [LARGE SCALE GENOMIC DNA]</scope>
    <source>
        <strain evidence="4 5">ATCC 6013</strain>
    </source>
</reference>
<dbReference type="GO" id="GO:0010181">
    <property type="term" value="F:FMN binding"/>
    <property type="evidence" value="ECO:0007669"/>
    <property type="project" value="InterPro"/>
</dbReference>
<dbReference type="GO" id="GO:0009055">
    <property type="term" value="F:electron transfer activity"/>
    <property type="evidence" value="ECO:0007669"/>
    <property type="project" value="InterPro"/>
</dbReference>
<comment type="similarity">
    <text evidence="1">In the N-terminal section; belongs to the zinc metallo-hydrolase group 3 family.</text>
</comment>
<name>A0A0H3J018_CLOPA</name>
<protein>
    <submittedName>
        <fullName evidence="3">Anaerobic nitric oxide reductase flavorubredoxin NorV</fullName>
    </submittedName>
    <submittedName>
        <fullName evidence="4">Beta-lactamase domain protein</fullName>
    </submittedName>
</protein>
<feature type="domain" description="Flavodoxin-like" evidence="2">
    <location>
        <begin position="257"/>
        <end position="397"/>
    </location>
</feature>
<dbReference type="PIRSF" id="PIRSF005243">
    <property type="entry name" value="ROO"/>
    <property type="match status" value="1"/>
</dbReference>
<dbReference type="KEGG" id="cpae:CPAST_c05590"/>
<evidence type="ECO:0000313" key="3">
    <source>
        <dbReference type="EMBL" id="AJA50647.1"/>
    </source>
</evidence>
<dbReference type="InterPro" id="IPR001279">
    <property type="entry name" value="Metallo-B-lactamas"/>
</dbReference>
<dbReference type="Pfam" id="PF00258">
    <property type="entry name" value="Flavodoxin_1"/>
    <property type="match status" value="1"/>
</dbReference>